<dbReference type="EMBL" id="MU154579">
    <property type="protein sequence ID" value="KAF9493912.1"/>
    <property type="molecule type" value="Genomic_DNA"/>
</dbReference>
<gene>
    <name evidence="1" type="ORF">BDN71DRAFT_1508111</name>
</gene>
<dbReference type="AlphaFoldDB" id="A0A9P6D7B2"/>
<evidence type="ECO:0000313" key="2">
    <source>
        <dbReference type="Proteomes" id="UP000807025"/>
    </source>
</evidence>
<organism evidence="1 2">
    <name type="scientific">Pleurotus eryngii</name>
    <name type="common">Boletus of the steppes</name>
    <dbReference type="NCBI Taxonomy" id="5323"/>
    <lineage>
        <taxon>Eukaryota</taxon>
        <taxon>Fungi</taxon>
        <taxon>Dikarya</taxon>
        <taxon>Basidiomycota</taxon>
        <taxon>Agaricomycotina</taxon>
        <taxon>Agaricomycetes</taxon>
        <taxon>Agaricomycetidae</taxon>
        <taxon>Agaricales</taxon>
        <taxon>Pleurotineae</taxon>
        <taxon>Pleurotaceae</taxon>
        <taxon>Pleurotus</taxon>
    </lineage>
</organism>
<dbReference type="OrthoDB" id="4062651at2759"/>
<comment type="caution">
    <text evidence="1">The sequence shown here is derived from an EMBL/GenBank/DDBJ whole genome shotgun (WGS) entry which is preliminary data.</text>
</comment>
<evidence type="ECO:0000313" key="1">
    <source>
        <dbReference type="EMBL" id="KAF9493912.1"/>
    </source>
</evidence>
<name>A0A9P6D7B2_PLEER</name>
<reference evidence="1" key="1">
    <citation type="submission" date="2020-11" db="EMBL/GenBank/DDBJ databases">
        <authorList>
            <consortium name="DOE Joint Genome Institute"/>
            <person name="Ahrendt S."/>
            <person name="Riley R."/>
            <person name="Andreopoulos W."/>
            <person name="Labutti K."/>
            <person name="Pangilinan J."/>
            <person name="Ruiz-Duenas F.J."/>
            <person name="Barrasa J.M."/>
            <person name="Sanchez-Garcia M."/>
            <person name="Camarero S."/>
            <person name="Miyauchi S."/>
            <person name="Serrano A."/>
            <person name="Linde D."/>
            <person name="Babiker R."/>
            <person name="Drula E."/>
            <person name="Ayuso-Fernandez I."/>
            <person name="Pacheco R."/>
            <person name="Padilla G."/>
            <person name="Ferreira P."/>
            <person name="Barriuso J."/>
            <person name="Kellner H."/>
            <person name="Castanera R."/>
            <person name="Alfaro M."/>
            <person name="Ramirez L."/>
            <person name="Pisabarro A.G."/>
            <person name="Kuo A."/>
            <person name="Tritt A."/>
            <person name="Lipzen A."/>
            <person name="He G."/>
            <person name="Yan M."/>
            <person name="Ng V."/>
            <person name="Cullen D."/>
            <person name="Martin F."/>
            <person name="Rosso M.-N."/>
            <person name="Henrissat B."/>
            <person name="Hibbett D."/>
            <person name="Martinez A.T."/>
            <person name="Grigoriev I.V."/>
        </authorList>
    </citation>
    <scope>NUCLEOTIDE SEQUENCE</scope>
    <source>
        <strain evidence="1">ATCC 90797</strain>
    </source>
</reference>
<dbReference type="Proteomes" id="UP000807025">
    <property type="component" value="Unassembled WGS sequence"/>
</dbReference>
<keyword evidence="2" id="KW-1185">Reference proteome</keyword>
<proteinExistence type="predicted"/>
<protein>
    <recommendedName>
        <fullName evidence="3">Fungal-type protein kinase domain-containing protein</fullName>
    </recommendedName>
</protein>
<accession>A0A9P6D7B2</accession>
<sequence length="254" mass="28549">MSDSYGSEAARSDAFDRIVKPLFSRWNNQEEIRPKIELTSAMVDRVLTYGWIVVLREDKNEGGTGSDVYMQHSRDFDLFHKTENVVVGASAFLVGVWGSVNEAPERVFIKLVDKRPYGAEVHHYLAEHGCAPKLYGRKILSGAPIVYRDILSTTSPMGIKDSVNRTLEVLESGGWVHGDLNIMIRLCDEGKPEDTLKIMIVDFDWAGKVGTVKYPLTRNEEIAWPGPRGDDIKQGDGKCLFNLWWNPFSTSIPS</sequence>
<evidence type="ECO:0008006" key="3">
    <source>
        <dbReference type="Google" id="ProtNLM"/>
    </source>
</evidence>